<dbReference type="GO" id="GO:0016020">
    <property type="term" value="C:membrane"/>
    <property type="evidence" value="ECO:0007669"/>
    <property type="project" value="InterPro"/>
</dbReference>
<dbReference type="Pfam" id="PF01435">
    <property type="entry name" value="Peptidase_M48"/>
    <property type="match status" value="1"/>
</dbReference>
<evidence type="ECO:0000256" key="3">
    <source>
        <dbReference type="ARBA" id="ARBA00022729"/>
    </source>
</evidence>
<evidence type="ECO:0000256" key="1">
    <source>
        <dbReference type="ARBA" id="ARBA00022670"/>
    </source>
</evidence>
<dbReference type="GO" id="GO:0004222">
    <property type="term" value="F:metalloendopeptidase activity"/>
    <property type="evidence" value="ECO:0007669"/>
    <property type="project" value="InterPro"/>
</dbReference>
<evidence type="ECO:0000256" key="8">
    <source>
        <dbReference type="HAMAP-Rule" id="MF_00997"/>
    </source>
</evidence>
<dbReference type="KEGG" id="nik:F5I99_12065"/>
<name>A0A5J6LJZ9_9GAMM</name>
<keyword evidence="7 8" id="KW-0482">Metalloprotease</keyword>
<dbReference type="AlphaFoldDB" id="A0A5J6LJZ9"/>
<accession>A0A5J6LJZ9</accession>
<comment type="subcellular location">
    <subcellularLocation>
        <location evidence="8">Periplasm</location>
    </subcellularLocation>
</comment>
<feature type="domain" description="Peptidase M48" evidence="9">
    <location>
        <begin position="76"/>
        <end position="258"/>
    </location>
</feature>
<dbReference type="SUPFAM" id="SSF48452">
    <property type="entry name" value="TPR-like"/>
    <property type="match status" value="1"/>
</dbReference>
<proteinExistence type="inferred from homology"/>
<dbReference type="Pfam" id="PF14559">
    <property type="entry name" value="TPR_19"/>
    <property type="match status" value="1"/>
</dbReference>
<evidence type="ECO:0000313" key="10">
    <source>
        <dbReference type="EMBL" id="QEW08592.1"/>
    </source>
</evidence>
<dbReference type="GO" id="GO:0042597">
    <property type="term" value="C:periplasmic space"/>
    <property type="evidence" value="ECO:0007669"/>
    <property type="project" value="UniProtKB-SubCell"/>
</dbReference>
<keyword evidence="5 8" id="KW-0378">Hydrolase</keyword>
<dbReference type="HAMAP" id="MF_00997">
    <property type="entry name" value="Protease_BepA"/>
    <property type="match status" value="1"/>
</dbReference>
<feature type="active site" evidence="8">
    <location>
        <position position="139"/>
    </location>
</feature>
<reference evidence="10 11" key="1">
    <citation type="submission" date="2019-09" db="EMBL/GenBank/DDBJ databases">
        <title>Nitrincola iocasae sp. nov., a bacterium isolated from the sediment collected at a cold seep field in South China Sea.</title>
        <authorList>
            <person name="Zhang H."/>
            <person name="Wang H."/>
            <person name="Li C."/>
        </authorList>
    </citation>
    <scope>NUCLEOTIDE SEQUENCE [LARGE SCALE GENOMIC DNA]</scope>
    <source>
        <strain evidence="10 11">KXZD1103</strain>
    </source>
</reference>
<feature type="active site" description="Proton donor" evidence="8">
    <location>
        <position position="207"/>
    </location>
</feature>
<protein>
    <recommendedName>
        <fullName evidence="8">Putative beta-barrel assembly-enhancing protease</fullName>
        <ecNumber evidence="8">3.4.-.-</ecNumber>
    </recommendedName>
</protein>
<dbReference type="PANTHER" id="PTHR22726:SF1">
    <property type="entry name" value="METALLOENDOPEPTIDASE OMA1, MITOCHONDRIAL"/>
    <property type="match status" value="1"/>
</dbReference>
<comment type="similarity">
    <text evidence="8">Belongs to the peptidase M48 family. BepA subfamily.</text>
</comment>
<evidence type="ECO:0000256" key="6">
    <source>
        <dbReference type="ARBA" id="ARBA00022833"/>
    </source>
</evidence>
<dbReference type="GO" id="GO:0008270">
    <property type="term" value="F:zinc ion binding"/>
    <property type="evidence" value="ECO:0007669"/>
    <property type="project" value="UniProtKB-UniRule"/>
</dbReference>
<dbReference type="InterPro" id="IPR001915">
    <property type="entry name" value="Peptidase_M48"/>
</dbReference>
<dbReference type="InterPro" id="IPR030873">
    <property type="entry name" value="Protease_BepA"/>
</dbReference>
<sequence length="487" mass="54815">MTNKYLYLRFIFSVTLLSIGSSLLFTSASGASTNLPVLSDHSSASVSMASEYRLGRNWARMLRGSAPLLHDPLIFHYLDELLWNIAPHSQLTDRRLELIVLDNPTFNAFAVPGGVIGVHAGLITAAESEDELISVLAHELAHLSQRHFAQRIEEERRNRPLVLAGILASILIAAADQQGGVAALSSTMGASAQAQLTFSRRNEAEADRIGMQTMVAADRDPKAMPQMFSRLQRSYRFYGQRPPEFLLSHPVTEARIADSLNRAETLPRVSPRPYTPEFDIIRTRIEVHFSDQPGEILKRFIADTQRDNPAIAHYGAMLAAMRTNQLELARQHFEQLPQQWAQHAYIKLSELELLLAENDFTQAESRSEAMMALYPDSMPVMKMHARVMYTTGQPERAVPIYKHLLQDYPTDTDSWYQLAEAEGLSGNITGVHEARIEYFLLTGNIDSAIQQITFAKREANLHPSDLARLEQLEAETLEIRRQIKEDL</sequence>
<evidence type="ECO:0000256" key="4">
    <source>
        <dbReference type="ARBA" id="ARBA00022764"/>
    </source>
</evidence>
<dbReference type="InterPro" id="IPR051156">
    <property type="entry name" value="Mito/Outer_Membr_Metalloprot"/>
</dbReference>
<dbReference type="Gene3D" id="1.25.40.10">
    <property type="entry name" value="Tetratricopeptide repeat domain"/>
    <property type="match status" value="1"/>
</dbReference>
<keyword evidence="6 8" id="KW-0862">Zinc</keyword>
<evidence type="ECO:0000256" key="7">
    <source>
        <dbReference type="ARBA" id="ARBA00023049"/>
    </source>
</evidence>
<dbReference type="InterPro" id="IPR011990">
    <property type="entry name" value="TPR-like_helical_dom_sf"/>
</dbReference>
<feature type="binding site" evidence="8">
    <location>
        <position position="142"/>
    </location>
    <ligand>
        <name>Zn(2+)</name>
        <dbReference type="ChEBI" id="CHEBI:29105"/>
        <note>catalytic</note>
    </ligand>
</feature>
<dbReference type="GO" id="GO:0051603">
    <property type="term" value="P:proteolysis involved in protein catabolic process"/>
    <property type="evidence" value="ECO:0007669"/>
    <property type="project" value="TreeGrafter"/>
</dbReference>
<keyword evidence="11" id="KW-1185">Reference proteome</keyword>
<dbReference type="EC" id="3.4.-.-" evidence="8"/>
<keyword evidence="2 8" id="KW-0479">Metal-binding</keyword>
<dbReference type="EMBL" id="CP044222">
    <property type="protein sequence ID" value="QEW08592.1"/>
    <property type="molecule type" value="Genomic_DNA"/>
</dbReference>
<evidence type="ECO:0000259" key="9">
    <source>
        <dbReference type="Pfam" id="PF01435"/>
    </source>
</evidence>
<evidence type="ECO:0000256" key="2">
    <source>
        <dbReference type="ARBA" id="ARBA00022723"/>
    </source>
</evidence>
<dbReference type="CDD" id="cd07324">
    <property type="entry name" value="M48C_Oma1-like"/>
    <property type="match status" value="1"/>
</dbReference>
<dbReference type="Gene3D" id="3.30.2010.10">
    <property type="entry name" value="Metalloproteases ('zincins'), catalytic domain"/>
    <property type="match status" value="1"/>
</dbReference>
<feature type="binding site" evidence="8">
    <location>
        <position position="203"/>
    </location>
    <ligand>
        <name>Zn(2+)</name>
        <dbReference type="ChEBI" id="CHEBI:29105"/>
        <note>catalytic</note>
    </ligand>
</feature>
<organism evidence="10 11">
    <name type="scientific">Nitrincola iocasae</name>
    <dbReference type="NCBI Taxonomy" id="2614693"/>
    <lineage>
        <taxon>Bacteria</taxon>
        <taxon>Pseudomonadati</taxon>
        <taxon>Pseudomonadota</taxon>
        <taxon>Gammaproteobacteria</taxon>
        <taxon>Oceanospirillales</taxon>
        <taxon>Oceanospirillaceae</taxon>
        <taxon>Nitrincola</taxon>
    </lineage>
</organism>
<dbReference type="Proteomes" id="UP000325606">
    <property type="component" value="Chromosome"/>
</dbReference>
<evidence type="ECO:0000256" key="5">
    <source>
        <dbReference type="ARBA" id="ARBA00022801"/>
    </source>
</evidence>
<gene>
    <name evidence="10" type="ORF">F5I99_12065</name>
</gene>
<keyword evidence="3 8" id="KW-0732">Signal</keyword>
<comment type="function">
    <text evidence="8">Functions as both a chaperone and a metalloprotease. Maintains the integrity of the outer membrane by promoting either the assembly or the elimination of outer membrane proteins, depending on their folding state.</text>
</comment>
<keyword evidence="4 8" id="KW-0574">Periplasm</keyword>
<dbReference type="PANTHER" id="PTHR22726">
    <property type="entry name" value="METALLOENDOPEPTIDASE OMA1"/>
    <property type="match status" value="1"/>
</dbReference>
<keyword evidence="1 8" id="KW-0645">Protease</keyword>
<comment type="cofactor">
    <cofactor evidence="8">
        <name>Zn(2+)</name>
        <dbReference type="ChEBI" id="CHEBI:29105"/>
    </cofactor>
    <text evidence="8">Binds 1 zinc ion per subunit.</text>
</comment>
<evidence type="ECO:0000313" key="11">
    <source>
        <dbReference type="Proteomes" id="UP000325606"/>
    </source>
</evidence>
<feature type="binding site" evidence="8">
    <location>
        <position position="138"/>
    </location>
    <ligand>
        <name>Zn(2+)</name>
        <dbReference type="ChEBI" id="CHEBI:29105"/>
        <note>catalytic</note>
    </ligand>
</feature>